<dbReference type="SMART" id="SM00248">
    <property type="entry name" value="ANK"/>
    <property type="match status" value="3"/>
</dbReference>
<dbReference type="InterPro" id="IPR050663">
    <property type="entry name" value="Ankyrin-SOCS_Box"/>
</dbReference>
<keyword evidence="4" id="KW-1133">Transmembrane helix</keyword>
<feature type="transmembrane region" description="Helical" evidence="4">
    <location>
        <begin position="328"/>
        <end position="348"/>
    </location>
</feature>
<dbReference type="STRING" id="641665.GCA_002104455_01996"/>
<proteinExistence type="predicted"/>
<dbReference type="EMBL" id="FOBI01000021">
    <property type="protein sequence ID" value="SEL76918.1"/>
    <property type="molecule type" value="Genomic_DNA"/>
</dbReference>
<dbReference type="PROSITE" id="PS50297">
    <property type="entry name" value="ANK_REP_REGION"/>
    <property type="match status" value="2"/>
</dbReference>
<dbReference type="InterPro" id="IPR036770">
    <property type="entry name" value="Ankyrin_rpt-contain_sf"/>
</dbReference>
<dbReference type="OrthoDB" id="9811849at2"/>
<protein>
    <submittedName>
        <fullName evidence="5">Ankyrin repeat</fullName>
    </submittedName>
</protein>
<dbReference type="SUPFAM" id="SSF48403">
    <property type="entry name" value="Ankyrin repeat"/>
    <property type="match status" value="1"/>
</dbReference>
<name>A0A1H7SWU8_9GAMM</name>
<dbReference type="PANTHER" id="PTHR24193:SF121">
    <property type="entry name" value="ADA2A-CONTAINING COMPLEX COMPONENT 3, ISOFORM D"/>
    <property type="match status" value="1"/>
</dbReference>
<dbReference type="Pfam" id="PF00023">
    <property type="entry name" value="Ank"/>
    <property type="match status" value="1"/>
</dbReference>
<keyword evidence="6" id="KW-1185">Reference proteome</keyword>
<keyword evidence="4" id="KW-0812">Transmembrane</keyword>
<keyword evidence="2 3" id="KW-0040">ANK repeat</keyword>
<feature type="repeat" description="ANK" evidence="3">
    <location>
        <begin position="46"/>
        <end position="78"/>
    </location>
</feature>
<feature type="transmembrane region" description="Helical" evidence="4">
    <location>
        <begin position="297"/>
        <end position="316"/>
    </location>
</feature>
<dbReference type="Gene3D" id="1.25.40.20">
    <property type="entry name" value="Ankyrin repeat-containing domain"/>
    <property type="match status" value="1"/>
</dbReference>
<evidence type="ECO:0000256" key="2">
    <source>
        <dbReference type="ARBA" id="ARBA00023043"/>
    </source>
</evidence>
<dbReference type="AlphaFoldDB" id="A0A1H7SWU8"/>
<evidence type="ECO:0000256" key="3">
    <source>
        <dbReference type="PROSITE-ProRule" id="PRU00023"/>
    </source>
</evidence>
<sequence length="567" mass="64133">MALPNKQNNEQAQHCERVLQAINNNDDNELKELLATGAIGECIDREGNTPVMLAARNNNQQTLAILLSQDVNLDRLSYDDYSALIYATMYHHYAICKQLIDAGANVNLQNSAGKTALMYAVKVNNVEIVQLLIAHGADAKIVDNNLQFPSDYLYSDYTTPRSRKCKKLIKKAEGNSKYFTTKINKFKRYMAGTHNSFVESKDLSASLKFSVYDAFDKVPHLFSLLAYVGYIFIPLWYIANSLLMMFTTKKLQLYEINDISFKDADIAFVKSILKVSNVLPTLKPTNANDAISRKASIFTQWLFTIVITIALMLGWQARINAPDVELSYLVSIISLLVIVAIDIARRYVLLQLVTKRLYLEQQSRDKKAHDIVESISAGDTADPVDFAVYLRPFKSTGKLHNKQTGIEIETALALVFPDELPIISLGEPGEHIGTCRVKTDEEKWQAIVATMLLKAKLIILLPSMNEGTLWEINHIIERGYLDKTIFLMLPKRDENDEKSAARWHKLMTHLMSLGLQLPSQQSYGLIFTLNTNGQLKSHMPFNPPPQYQDQAVHQEYIDTAMRSIDMN</sequence>
<dbReference type="Proteomes" id="UP000199297">
    <property type="component" value="Unassembled WGS sequence"/>
</dbReference>
<keyword evidence="1" id="KW-0677">Repeat</keyword>
<dbReference type="GO" id="GO:0045944">
    <property type="term" value="P:positive regulation of transcription by RNA polymerase II"/>
    <property type="evidence" value="ECO:0007669"/>
    <property type="project" value="TreeGrafter"/>
</dbReference>
<dbReference type="InterPro" id="IPR002110">
    <property type="entry name" value="Ankyrin_rpt"/>
</dbReference>
<evidence type="ECO:0000256" key="1">
    <source>
        <dbReference type="ARBA" id="ARBA00022737"/>
    </source>
</evidence>
<dbReference type="PROSITE" id="PS50088">
    <property type="entry name" value="ANK_REPEAT"/>
    <property type="match status" value="3"/>
</dbReference>
<keyword evidence="4" id="KW-0472">Membrane</keyword>
<dbReference type="GO" id="GO:0000976">
    <property type="term" value="F:transcription cis-regulatory region binding"/>
    <property type="evidence" value="ECO:0007669"/>
    <property type="project" value="TreeGrafter"/>
</dbReference>
<evidence type="ECO:0000313" key="6">
    <source>
        <dbReference type="Proteomes" id="UP000199297"/>
    </source>
</evidence>
<evidence type="ECO:0000313" key="5">
    <source>
        <dbReference type="EMBL" id="SEL76918.1"/>
    </source>
</evidence>
<feature type="transmembrane region" description="Helical" evidence="4">
    <location>
        <begin position="224"/>
        <end position="246"/>
    </location>
</feature>
<accession>A0A1H7SWU8</accession>
<evidence type="ECO:0000256" key="4">
    <source>
        <dbReference type="SAM" id="Phobius"/>
    </source>
</evidence>
<dbReference type="PANTHER" id="PTHR24193">
    <property type="entry name" value="ANKYRIN REPEAT PROTEIN"/>
    <property type="match status" value="1"/>
</dbReference>
<dbReference type="Pfam" id="PF12796">
    <property type="entry name" value="Ank_2"/>
    <property type="match status" value="1"/>
</dbReference>
<feature type="repeat" description="ANK" evidence="3">
    <location>
        <begin position="79"/>
        <end position="111"/>
    </location>
</feature>
<reference evidence="6" key="1">
    <citation type="submission" date="2016-10" db="EMBL/GenBank/DDBJ databases">
        <authorList>
            <person name="Varghese N."/>
            <person name="Submissions S."/>
        </authorList>
    </citation>
    <scope>NUCLEOTIDE SEQUENCE [LARGE SCALE GENOMIC DNA]</scope>
    <source>
        <strain evidence="6">CGMCC 1.9127</strain>
    </source>
</reference>
<dbReference type="RefSeq" id="WP_085285948.1">
    <property type="nucleotide sequence ID" value="NZ_FOBI01000021.1"/>
</dbReference>
<organism evidence="5 6">
    <name type="scientific">Colwellia chukchiensis</name>
    <dbReference type="NCBI Taxonomy" id="641665"/>
    <lineage>
        <taxon>Bacteria</taxon>
        <taxon>Pseudomonadati</taxon>
        <taxon>Pseudomonadota</taxon>
        <taxon>Gammaproteobacteria</taxon>
        <taxon>Alteromonadales</taxon>
        <taxon>Colwelliaceae</taxon>
        <taxon>Colwellia</taxon>
    </lineage>
</organism>
<gene>
    <name evidence="5" type="ORF">SAMN05216262_12138</name>
</gene>
<feature type="repeat" description="ANK" evidence="3">
    <location>
        <begin position="112"/>
        <end position="144"/>
    </location>
</feature>